<reference evidence="1" key="1">
    <citation type="submission" date="2021-06" db="EMBL/GenBank/DDBJ databases">
        <authorList>
            <person name="Kallberg Y."/>
            <person name="Tangrot J."/>
            <person name="Rosling A."/>
        </authorList>
    </citation>
    <scope>NUCLEOTIDE SEQUENCE</scope>
    <source>
        <strain evidence="1">28 12/20/2015</strain>
    </source>
</reference>
<feature type="non-terminal residue" evidence="1">
    <location>
        <position position="91"/>
    </location>
</feature>
<protein>
    <submittedName>
        <fullName evidence="1">17348_t:CDS:1</fullName>
    </submittedName>
</protein>
<comment type="caution">
    <text evidence="1">The sequence shown here is derived from an EMBL/GenBank/DDBJ whole genome shotgun (WGS) entry which is preliminary data.</text>
</comment>
<dbReference type="EMBL" id="CAJVPW010017930">
    <property type="protein sequence ID" value="CAG8679205.1"/>
    <property type="molecule type" value="Genomic_DNA"/>
</dbReference>
<evidence type="ECO:0000313" key="1">
    <source>
        <dbReference type="EMBL" id="CAG8679205.1"/>
    </source>
</evidence>
<organism evidence="1 2">
    <name type="scientific">Cetraspora pellucida</name>
    <dbReference type="NCBI Taxonomy" id="1433469"/>
    <lineage>
        <taxon>Eukaryota</taxon>
        <taxon>Fungi</taxon>
        <taxon>Fungi incertae sedis</taxon>
        <taxon>Mucoromycota</taxon>
        <taxon>Glomeromycotina</taxon>
        <taxon>Glomeromycetes</taxon>
        <taxon>Diversisporales</taxon>
        <taxon>Gigasporaceae</taxon>
        <taxon>Cetraspora</taxon>
    </lineage>
</organism>
<gene>
    <name evidence="1" type="ORF">SPELUC_LOCUS10061</name>
</gene>
<evidence type="ECO:0000313" key="2">
    <source>
        <dbReference type="Proteomes" id="UP000789366"/>
    </source>
</evidence>
<dbReference type="Proteomes" id="UP000789366">
    <property type="component" value="Unassembled WGS sequence"/>
</dbReference>
<sequence>MDYLKSTLSRVVLGKDIPTLSFNIAEKIDSYEGASIWSLYQGTKKEDGSPISIFTFDCVKQKDKLPLAKNAFKKFRTIRHPDFLRYVDGVE</sequence>
<accession>A0ACA9NWF8</accession>
<proteinExistence type="predicted"/>
<name>A0ACA9NWF8_9GLOM</name>
<keyword evidence="2" id="KW-1185">Reference proteome</keyword>